<dbReference type="OMA" id="DIFFANI"/>
<dbReference type="InterPro" id="IPR029058">
    <property type="entry name" value="AB_hydrolase_fold"/>
</dbReference>
<dbReference type="InterPro" id="IPR013094">
    <property type="entry name" value="AB_hydrolase_3"/>
</dbReference>
<sequence>MGSFTILRDLDYTVSPTETSSKEKTWNPKSTLDLYLPNEKPPSRRKDVGKNKHISEFPIVLFVHGGGWRRGDKSAWKHYISFHDTNIFAALILWYFNLYGNVGESLVRHNIACAIVNYPLGKLSFPHILLEMFASFLSSSLCFSLPTLYLWVTLKVLEDLLIYRAGSSQYLSQLFEYDYIHITTVLFLCVTMSQLLKIAVIFWNKKRYKMTDASIMLHILLVLGSGITIIFLIPSSTVPKEQMFKMWCAGIIVYTEGIIFYKYMTELDSTNNSNQAEAVAKSIAWIKKYGHMTSSFNPDWLFLMGHSAGGHLVSLVTLNGRYLAAEECSRSDIKGVISISGVYNVKMLAIDKLVGFVKHFYIHPIFGSSQDNQEEASPSFHLDFVQSDVLPPFLILNAEKDYMLLNDAKDFVAKRKMQGHEWEHVVVPGTNHLNIMTCFGQTKSACNPASLCARFIGDILKAVPKSKY</sequence>
<feature type="transmembrane region" description="Helical" evidence="3">
    <location>
        <begin position="179"/>
        <end position="203"/>
    </location>
</feature>
<evidence type="ECO:0000256" key="3">
    <source>
        <dbReference type="SAM" id="Phobius"/>
    </source>
</evidence>
<evidence type="ECO:0000313" key="5">
    <source>
        <dbReference type="Proteomes" id="UP000085678"/>
    </source>
</evidence>
<dbReference type="SUPFAM" id="SSF53474">
    <property type="entry name" value="alpha/beta-Hydrolases"/>
    <property type="match status" value="2"/>
</dbReference>
<protein>
    <submittedName>
        <fullName evidence="6 7">Uncharacterized protein LOC106158514</fullName>
    </submittedName>
</protein>
<dbReference type="GeneID" id="106158514"/>
<accession>A0A1S3HVE0</accession>
<feature type="transmembrane region" description="Helical" evidence="3">
    <location>
        <begin position="215"/>
        <end position="238"/>
    </location>
</feature>
<dbReference type="Gene3D" id="3.40.50.1820">
    <property type="entry name" value="alpha/beta hydrolase"/>
    <property type="match status" value="2"/>
</dbReference>
<dbReference type="Pfam" id="PF07859">
    <property type="entry name" value="Abhydrolase_3"/>
    <property type="match status" value="1"/>
</dbReference>
<reference evidence="6 7" key="1">
    <citation type="submission" date="2025-04" db="UniProtKB">
        <authorList>
            <consortium name="RefSeq"/>
        </authorList>
    </citation>
    <scope>IDENTIFICATION</scope>
    <source>
        <tissue evidence="6 7">Gonads</tissue>
    </source>
</reference>
<dbReference type="PROSITE" id="PS01173">
    <property type="entry name" value="LIPASE_GDXG_HIS"/>
    <property type="match status" value="1"/>
</dbReference>
<evidence type="ECO:0000313" key="6">
    <source>
        <dbReference type="RefSeq" id="XP_013389993.1"/>
    </source>
</evidence>
<comment type="similarity">
    <text evidence="1">Belongs to the 'GDXG' lipolytic enzyme family.</text>
</comment>
<dbReference type="GO" id="GO:0004061">
    <property type="term" value="F:arylformamidase activity"/>
    <property type="evidence" value="ECO:0007669"/>
    <property type="project" value="TreeGrafter"/>
</dbReference>
<evidence type="ECO:0000259" key="4">
    <source>
        <dbReference type="Pfam" id="PF07859"/>
    </source>
</evidence>
<dbReference type="RefSeq" id="XP_013389993.1">
    <property type="nucleotide sequence ID" value="XM_013534539.1"/>
</dbReference>
<dbReference type="PANTHER" id="PTHR48081">
    <property type="entry name" value="AB HYDROLASE SUPERFAMILY PROTEIN C4A8.06C"/>
    <property type="match status" value="1"/>
</dbReference>
<evidence type="ECO:0000256" key="1">
    <source>
        <dbReference type="ARBA" id="ARBA00010515"/>
    </source>
</evidence>
<dbReference type="RefSeq" id="XP_013389994.1">
    <property type="nucleotide sequence ID" value="XM_013534540.1"/>
</dbReference>
<feature type="domain" description="Alpha/beta hydrolase fold-3" evidence="4">
    <location>
        <begin position="276"/>
        <end position="433"/>
    </location>
</feature>
<dbReference type="Proteomes" id="UP000085678">
    <property type="component" value="Unplaced"/>
</dbReference>
<name>A0A1S3HVE0_LINAN</name>
<keyword evidence="2" id="KW-0378">Hydrolase</keyword>
<dbReference type="PANTHER" id="PTHR48081:SF33">
    <property type="entry name" value="KYNURENINE FORMAMIDASE"/>
    <property type="match status" value="1"/>
</dbReference>
<dbReference type="OrthoDB" id="433474at2759"/>
<dbReference type="KEGG" id="lak:106158514"/>
<evidence type="ECO:0000313" key="7">
    <source>
        <dbReference type="RefSeq" id="XP_013389994.1"/>
    </source>
</evidence>
<evidence type="ECO:0000256" key="2">
    <source>
        <dbReference type="ARBA" id="ARBA00022801"/>
    </source>
</evidence>
<organism evidence="5 6">
    <name type="scientific">Lingula anatina</name>
    <name type="common">Brachiopod</name>
    <name type="synonym">Lingula unguis</name>
    <dbReference type="NCBI Taxonomy" id="7574"/>
    <lineage>
        <taxon>Eukaryota</taxon>
        <taxon>Metazoa</taxon>
        <taxon>Spiralia</taxon>
        <taxon>Lophotrochozoa</taxon>
        <taxon>Brachiopoda</taxon>
        <taxon>Linguliformea</taxon>
        <taxon>Lingulata</taxon>
        <taxon>Lingulida</taxon>
        <taxon>Linguloidea</taxon>
        <taxon>Lingulidae</taxon>
        <taxon>Lingula</taxon>
    </lineage>
</organism>
<dbReference type="InterPro" id="IPR050300">
    <property type="entry name" value="GDXG_lipolytic_enzyme"/>
</dbReference>
<dbReference type="AlphaFoldDB" id="A0A1S3HVE0"/>
<keyword evidence="3" id="KW-0812">Transmembrane</keyword>
<keyword evidence="3" id="KW-1133">Transmembrane helix</keyword>
<dbReference type="InterPro" id="IPR002168">
    <property type="entry name" value="Lipase_GDXG_HIS_AS"/>
</dbReference>
<keyword evidence="3" id="KW-0472">Membrane</keyword>
<proteinExistence type="inferred from homology"/>
<feature type="transmembrane region" description="Helical" evidence="3">
    <location>
        <begin position="128"/>
        <end position="152"/>
    </location>
</feature>
<keyword evidence="5" id="KW-1185">Reference proteome</keyword>
<gene>
    <name evidence="6 7" type="primary">LOC106158514</name>
</gene>